<proteinExistence type="predicted"/>
<dbReference type="GO" id="GO:0046975">
    <property type="term" value="F:histone H3K36 methyltransferase activity"/>
    <property type="evidence" value="ECO:0007669"/>
    <property type="project" value="TreeGrafter"/>
</dbReference>
<dbReference type="InterPro" id="IPR052709">
    <property type="entry name" value="Transposase-MT_Hybrid"/>
</dbReference>
<dbReference type="Gene3D" id="3.30.420.10">
    <property type="entry name" value="Ribonuclease H-like superfamily/Ribonuclease H"/>
    <property type="match status" value="1"/>
</dbReference>
<evidence type="ECO:0000313" key="1">
    <source>
        <dbReference type="Proteomes" id="UP000046392"/>
    </source>
</evidence>
<dbReference type="GO" id="GO:0003690">
    <property type="term" value="F:double-stranded DNA binding"/>
    <property type="evidence" value="ECO:0007669"/>
    <property type="project" value="TreeGrafter"/>
</dbReference>
<dbReference type="GO" id="GO:0015074">
    <property type="term" value="P:DNA integration"/>
    <property type="evidence" value="ECO:0007669"/>
    <property type="project" value="TreeGrafter"/>
</dbReference>
<dbReference type="GO" id="GO:0000793">
    <property type="term" value="C:condensed chromosome"/>
    <property type="evidence" value="ECO:0007669"/>
    <property type="project" value="TreeGrafter"/>
</dbReference>
<dbReference type="GO" id="GO:0000729">
    <property type="term" value="P:DNA double-strand break processing"/>
    <property type="evidence" value="ECO:0007669"/>
    <property type="project" value="TreeGrafter"/>
</dbReference>
<dbReference type="InterPro" id="IPR036397">
    <property type="entry name" value="RNaseH_sf"/>
</dbReference>
<dbReference type="GO" id="GO:0005634">
    <property type="term" value="C:nucleus"/>
    <property type="evidence" value="ECO:0007669"/>
    <property type="project" value="TreeGrafter"/>
</dbReference>
<dbReference type="PANTHER" id="PTHR46060">
    <property type="entry name" value="MARINER MOS1 TRANSPOSASE-LIKE PROTEIN"/>
    <property type="match status" value="1"/>
</dbReference>
<dbReference type="STRING" id="174720.A0A0N5B5L6"/>
<sequence length="143" mass="16999">YLNPRETMTVDRCCKKEEKIRKKLSVLKPALVNKRGPILLHDNVKSHVSKTTVQKLKELECETLPYPPYSPDLFPTDYHLFKRLELNLRQKKFTKSYDLKNDVYEFLNFRDRSFFQMAYINSYHIGNNVLIPTVLISNKNINF</sequence>
<accession>A0A0N5B5L6</accession>
<dbReference type="GO" id="GO:0003697">
    <property type="term" value="F:single-stranded DNA binding"/>
    <property type="evidence" value="ECO:0007669"/>
    <property type="project" value="TreeGrafter"/>
</dbReference>
<dbReference type="GO" id="GO:0031297">
    <property type="term" value="P:replication fork processing"/>
    <property type="evidence" value="ECO:0007669"/>
    <property type="project" value="TreeGrafter"/>
</dbReference>
<keyword evidence="1" id="KW-1185">Reference proteome</keyword>
<evidence type="ECO:0000313" key="2">
    <source>
        <dbReference type="WBParaSite" id="SPAL_0000136000.1"/>
    </source>
</evidence>
<dbReference type="WBParaSite" id="SPAL_0000136000.1">
    <property type="protein sequence ID" value="SPAL_0000136000.1"/>
    <property type="gene ID" value="SPAL_0000136000"/>
</dbReference>
<dbReference type="GO" id="GO:0035861">
    <property type="term" value="C:site of double-strand break"/>
    <property type="evidence" value="ECO:0007669"/>
    <property type="project" value="TreeGrafter"/>
</dbReference>
<dbReference type="GO" id="GO:0006303">
    <property type="term" value="P:double-strand break repair via nonhomologous end joining"/>
    <property type="evidence" value="ECO:0007669"/>
    <property type="project" value="TreeGrafter"/>
</dbReference>
<dbReference type="PANTHER" id="PTHR46060:SF2">
    <property type="entry name" value="HISTONE-LYSINE N-METHYLTRANSFERASE SETMAR"/>
    <property type="match status" value="1"/>
</dbReference>
<organism evidence="1 2">
    <name type="scientific">Strongyloides papillosus</name>
    <name type="common">Intestinal threadworm</name>
    <dbReference type="NCBI Taxonomy" id="174720"/>
    <lineage>
        <taxon>Eukaryota</taxon>
        <taxon>Metazoa</taxon>
        <taxon>Ecdysozoa</taxon>
        <taxon>Nematoda</taxon>
        <taxon>Chromadorea</taxon>
        <taxon>Rhabditida</taxon>
        <taxon>Tylenchina</taxon>
        <taxon>Panagrolaimomorpha</taxon>
        <taxon>Strongyloidoidea</taxon>
        <taxon>Strongyloididae</taxon>
        <taxon>Strongyloides</taxon>
    </lineage>
</organism>
<dbReference type="GO" id="GO:0044547">
    <property type="term" value="F:DNA topoisomerase binding"/>
    <property type="evidence" value="ECO:0007669"/>
    <property type="project" value="TreeGrafter"/>
</dbReference>
<dbReference type="GO" id="GO:0044774">
    <property type="term" value="P:mitotic DNA integrity checkpoint signaling"/>
    <property type="evidence" value="ECO:0007669"/>
    <property type="project" value="TreeGrafter"/>
</dbReference>
<protein>
    <submittedName>
        <fullName evidence="2">Histone-lysine N-methyltransferase SETMAR</fullName>
    </submittedName>
</protein>
<reference evidence="2" key="1">
    <citation type="submission" date="2017-02" db="UniProtKB">
        <authorList>
            <consortium name="WormBaseParasite"/>
        </authorList>
    </citation>
    <scope>IDENTIFICATION</scope>
</reference>
<dbReference type="Proteomes" id="UP000046392">
    <property type="component" value="Unplaced"/>
</dbReference>
<dbReference type="AlphaFoldDB" id="A0A0N5B5L6"/>
<name>A0A0N5B5L6_STREA</name>
<dbReference type="GO" id="GO:0000014">
    <property type="term" value="F:single-stranded DNA endodeoxyribonuclease activity"/>
    <property type="evidence" value="ECO:0007669"/>
    <property type="project" value="TreeGrafter"/>
</dbReference>
<dbReference type="GO" id="GO:0042800">
    <property type="term" value="F:histone H3K4 methyltransferase activity"/>
    <property type="evidence" value="ECO:0007669"/>
    <property type="project" value="TreeGrafter"/>
</dbReference>